<evidence type="ECO:0000313" key="2">
    <source>
        <dbReference type="EMBL" id="ETJ28912.1"/>
    </source>
</evidence>
<reference evidence="2" key="1">
    <citation type="submission" date="2013-12" db="EMBL/GenBank/DDBJ databases">
        <title>A Varibaculum cambriense genome reconstructed from a premature infant gut community with otherwise low bacterial novelty that shifts toward anaerobic metabolism during the third week of life.</title>
        <authorList>
            <person name="Brown C.T."/>
            <person name="Sharon I."/>
            <person name="Thomas B.C."/>
            <person name="Castelle C.J."/>
            <person name="Morowitz M.J."/>
            <person name="Banfield J.F."/>
        </authorList>
    </citation>
    <scope>NUCLEOTIDE SEQUENCE</scope>
</reference>
<feature type="non-terminal residue" evidence="2">
    <location>
        <position position="99"/>
    </location>
</feature>
<organism evidence="2">
    <name type="scientific">human gut metagenome</name>
    <dbReference type="NCBI Taxonomy" id="408170"/>
    <lineage>
        <taxon>unclassified sequences</taxon>
        <taxon>metagenomes</taxon>
        <taxon>organismal metagenomes</taxon>
    </lineage>
</organism>
<feature type="compositionally biased region" description="Polar residues" evidence="1">
    <location>
        <begin position="17"/>
        <end position="37"/>
    </location>
</feature>
<gene>
    <name evidence="2" type="ORF">Q604_UNBC16540G0001</name>
</gene>
<dbReference type="EMBL" id="AZMM01016540">
    <property type="protein sequence ID" value="ETJ28912.1"/>
    <property type="molecule type" value="Genomic_DNA"/>
</dbReference>
<keyword evidence="2" id="KW-0675">Receptor</keyword>
<accession>W1XEY0</accession>
<protein>
    <submittedName>
        <fullName evidence="2">TonB-dependent receptor</fullName>
    </submittedName>
</protein>
<sequence>FSFFIDRETEDLDMNTKKGSALTQSVDKNTTTTSTGLRWNSRRGRSSLMVQSYYNHYKDTYDQYKRTGGIKKLSIWDEYYNKEWITDAQVNTAIDKKEN</sequence>
<feature type="non-terminal residue" evidence="2">
    <location>
        <position position="1"/>
    </location>
</feature>
<evidence type="ECO:0000256" key="1">
    <source>
        <dbReference type="SAM" id="MobiDB-lite"/>
    </source>
</evidence>
<dbReference type="AlphaFoldDB" id="W1XEY0"/>
<proteinExistence type="predicted"/>
<comment type="caution">
    <text evidence="2">The sequence shown here is derived from an EMBL/GenBank/DDBJ whole genome shotgun (WGS) entry which is preliminary data.</text>
</comment>
<feature type="region of interest" description="Disordered" evidence="1">
    <location>
        <begin position="15"/>
        <end position="37"/>
    </location>
</feature>
<name>W1XEY0_9ZZZZ</name>